<reference evidence="9 10" key="1">
    <citation type="submission" date="2016-09" db="EMBL/GenBank/DDBJ databases">
        <authorList>
            <person name="Capua I."/>
            <person name="De Benedictis P."/>
            <person name="Joannis T."/>
            <person name="Lombin L.H."/>
            <person name="Cattoli G."/>
        </authorList>
    </citation>
    <scope>NUCLEOTIDE SEQUENCE [LARGE SCALE GENOMIC DNA]</scope>
    <source>
        <strain evidence="9 10">A7P-90m</strain>
    </source>
</reference>
<comment type="function">
    <text evidence="7">Catalyzes the transfer of the enolpyruvyl moiety of phosphoenolpyruvate (PEP) to the 5-hydroxyl of shikimate-3-phosphate (S3P) to produce enolpyruvyl shikimate-3-phosphate and inorganic phosphate.</text>
</comment>
<feature type="binding site" evidence="7">
    <location>
        <position position="116"/>
    </location>
    <ligand>
        <name>phosphoenolpyruvate</name>
        <dbReference type="ChEBI" id="CHEBI:58702"/>
    </ligand>
</feature>
<feature type="binding site" evidence="7">
    <location>
        <position position="186"/>
    </location>
    <ligand>
        <name>3-phosphoshikimate</name>
        <dbReference type="ChEBI" id="CHEBI:145989"/>
    </ligand>
</feature>
<evidence type="ECO:0000313" key="9">
    <source>
        <dbReference type="EMBL" id="SDB81395.1"/>
    </source>
</evidence>
<comment type="subcellular location">
    <subcellularLocation>
        <location evidence="7">Cytoplasm</location>
    </subcellularLocation>
</comment>
<dbReference type="UniPathway" id="UPA00053">
    <property type="reaction ID" value="UER00089"/>
</dbReference>
<dbReference type="GO" id="GO:0009423">
    <property type="term" value="P:chorismate biosynthetic process"/>
    <property type="evidence" value="ECO:0007669"/>
    <property type="project" value="UniProtKB-UniRule"/>
</dbReference>
<dbReference type="EC" id="2.5.1.19" evidence="7"/>
<comment type="subunit">
    <text evidence="7">Monomer.</text>
</comment>
<evidence type="ECO:0000256" key="5">
    <source>
        <dbReference type="ARBA" id="ARBA00023141"/>
    </source>
</evidence>
<dbReference type="PIRSF" id="PIRSF000505">
    <property type="entry name" value="EPSPS"/>
    <property type="match status" value="1"/>
</dbReference>
<evidence type="ECO:0000256" key="1">
    <source>
        <dbReference type="ARBA" id="ARBA00004811"/>
    </source>
</evidence>
<dbReference type="InterPro" id="IPR036968">
    <property type="entry name" value="Enolpyruvate_Tfrase_sf"/>
</dbReference>
<name>A0A1G6GI18_9BACT</name>
<accession>A0A1G6GI18</accession>
<dbReference type="GO" id="GO:0003866">
    <property type="term" value="F:3-phosphoshikimate 1-carboxyvinyltransferase activity"/>
    <property type="evidence" value="ECO:0007669"/>
    <property type="project" value="UniProtKB-UniRule"/>
</dbReference>
<dbReference type="RefSeq" id="WP_092434030.1">
    <property type="nucleotide sequence ID" value="NZ_FMYP01000001.1"/>
</dbReference>
<feature type="binding site" evidence="7">
    <location>
        <position position="372"/>
    </location>
    <ligand>
        <name>phosphoenolpyruvate</name>
        <dbReference type="ChEBI" id="CHEBI:58702"/>
    </ligand>
</feature>
<evidence type="ECO:0000256" key="3">
    <source>
        <dbReference type="ARBA" id="ARBA00022605"/>
    </source>
</evidence>
<keyword evidence="10" id="KW-1185">Reference proteome</keyword>
<dbReference type="NCBIfam" id="TIGR01356">
    <property type="entry name" value="aroA"/>
    <property type="match status" value="1"/>
</dbReference>
<dbReference type="Proteomes" id="UP000199452">
    <property type="component" value="Unassembled WGS sequence"/>
</dbReference>
<dbReference type="AlphaFoldDB" id="A0A1G6GI18"/>
<feature type="binding site" evidence="7">
    <location>
        <position position="398"/>
    </location>
    <ligand>
        <name>phosphoenolpyruvate</name>
        <dbReference type="ChEBI" id="CHEBI:58702"/>
    </ligand>
</feature>
<comment type="caution">
    <text evidence="7">Lacks conserved residue(s) required for the propagation of feature annotation.</text>
</comment>
<dbReference type="CDD" id="cd01556">
    <property type="entry name" value="EPSP_synthase"/>
    <property type="match status" value="1"/>
</dbReference>
<keyword evidence="5 7" id="KW-0057">Aromatic amino acid biosynthesis</keyword>
<feature type="binding site" evidence="7">
    <location>
        <position position="20"/>
    </location>
    <ligand>
        <name>3-phosphoshikimate</name>
        <dbReference type="ChEBI" id="CHEBI:145989"/>
    </ligand>
</feature>
<evidence type="ECO:0000256" key="7">
    <source>
        <dbReference type="HAMAP-Rule" id="MF_00210"/>
    </source>
</evidence>
<feature type="binding site" evidence="7">
    <location>
        <position position="20"/>
    </location>
    <ligand>
        <name>phosphoenolpyruvate</name>
        <dbReference type="ChEBI" id="CHEBI:58702"/>
    </ligand>
</feature>
<dbReference type="InterPro" id="IPR006264">
    <property type="entry name" value="EPSP_synthase"/>
</dbReference>
<comment type="pathway">
    <text evidence="1 7">Metabolic intermediate biosynthesis; chorismate biosynthesis; chorismate from D-erythrose 4-phosphate and phosphoenolpyruvate: step 6/7.</text>
</comment>
<feature type="active site" description="Proton acceptor" evidence="7">
    <location>
        <position position="300"/>
    </location>
</feature>
<feature type="binding site" evidence="7">
    <location>
        <position position="327"/>
    </location>
    <ligand>
        <name>3-phosphoshikimate</name>
        <dbReference type="ChEBI" id="CHEBI:145989"/>
    </ligand>
</feature>
<evidence type="ECO:0000256" key="6">
    <source>
        <dbReference type="ARBA" id="ARBA00044633"/>
    </source>
</evidence>
<keyword evidence="4 7" id="KW-0808">Transferase</keyword>
<comment type="catalytic activity">
    <reaction evidence="6">
        <text>3-phosphoshikimate + phosphoenolpyruvate = 5-O-(1-carboxyvinyl)-3-phosphoshikimate + phosphate</text>
        <dbReference type="Rhea" id="RHEA:21256"/>
        <dbReference type="ChEBI" id="CHEBI:43474"/>
        <dbReference type="ChEBI" id="CHEBI:57701"/>
        <dbReference type="ChEBI" id="CHEBI:58702"/>
        <dbReference type="ChEBI" id="CHEBI:145989"/>
        <dbReference type="EC" id="2.5.1.19"/>
    </reaction>
    <physiologicalReaction direction="left-to-right" evidence="6">
        <dbReference type="Rhea" id="RHEA:21257"/>
    </physiologicalReaction>
</comment>
<dbReference type="InterPro" id="IPR001986">
    <property type="entry name" value="Enolpyruvate_Tfrase_dom"/>
</dbReference>
<organism evidence="9 10">
    <name type="scientific">Williamwhitmania taraxaci</name>
    <dbReference type="NCBI Taxonomy" id="1640674"/>
    <lineage>
        <taxon>Bacteria</taxon>
        <taxon>Pseudomonadati</taxon>
        <taxon>Bacteroidota</taxon>
        <taxon>Bacteroidia</taxon>
        <taxon>Bacteroidales</taxon>
        <taxon>Williamwhitmaniaceae</taxon>
        <taxon>Williamwhitmania</taxon>
    </lineage>
</organism>
<feature type="binding site" evidence="7">
    <location>
        <position position="88"/>
    </location>
    <ligand>
        <name>phosphoenolpyruvate</name>
        <dbReference type="ChEBI" id="CHEBI:58702"/>
    </ligand>
</feature>
<feature type="binding site" evidence="7">
    <location>
        <position position="21"/>
    </location>
    <ligand>
        <name>3-phosphoshikimate</name>
        <dbReference type="ChEBI" id="CHEBI:145989"/>
    </ligand>
</feature>
<dbReference type="SUPFAM" id="SSF55205">
    <property type="entry name" value="EPT/RTPC-like"/>
    <property type="match status" value="1"/>
</dbReference>
<dbReference type="EMBL" id="FMYP01000001">
    <property type="protein sequence ID" value="SDB81395.1"/>
    <property type="molecule type" value="Genomic_DNA"/>
</dbReference>
<dbReference type="STRING" id="1640674.SAMN05216323_100168"/>
<evidence type="ECO:0000259" key="8">
    <source>
        <dbReference type="Pfam" id="PF00275"/>
    </source>
</evidence>
<evidence type="ECO:0000256" key="2">
    <source>
        <dbReference type="ARBA" id="ARBA00009948"/>
    </source>
</evidence>
<evidence type="ECO:0000313" key="10">
    <source>
        <dbReference type="Proteomes" id="UP000199452"/>
    </source>
</evidence>
<feature type="binding site" evidence="7">
    <location>
        <position position="331"/>
    </location>
    <ligand>
        <name>phosphoenolpyruvate</name>
        <dbReference type="ChEBI" id="CHEBI:58702"/>
    </ligand>
</feature>
<feature type="binding site" evidence="7">
    <location>
        <position position="161"/>
    </location>
    <ligand>
        <name>3-phosphoshikimate</name>
        <dbReference type="ChEBI" id="CHEBI:145989"/>
    </ligand>
</feature>
<feature type="binding site" evidence="7">
    <location>
        <position position="160"/>
    </location>
    <ligand>
        <name>3-phosphoshikimate</name>
        <dbReference type="ChEBI" id="CHEBI:145989"/>
    </ligand>
</feature>
<dbReference type="Pfam" id="PF00275">
    <property type="entry name" value="EPSP_synthase"/>
    <property type="match status" value="1"/>
</dbReference>
<keyword evidence="3 7" id="KW-0028">Amino-acid biosynthesis</keyword>
<dbReference type="GO" id="GO:0005737">
    <property type="term" value="C:cytoplasm"/>
    <property type="evidence" value="ECO:0007669"/>
    <property type="project" value="UniProtKB-SubCell"/>
</dbReference>
<feature type="binding site" evidence="7">
    <location>
        <position position="300"/>
    </location>
    <ligand>
        <name>3-phosphoshikimate</name>
        <dbReference type="ChEBI" id="CHEBI:145989"/>
    </ligand>
</feature>
<evidence type="ECO:0000256" key="4">
    <source>
        <dbReference type="ARBA" id="ARBA00022679"/>
    </source>
</evidence>
<keyword evidence="7" id="KW-0963">Cytoplasm</keyword>
<protein>
    <recommendedName>
        <fullName evidence="7">3-phosphoshikimate 1-carboxyvinyltransferase</fullName>
        <ecNumber evidence="7">2.5.1.19</ecNumber>
    </recommendedName>
    <alternativeName>
        <fullName evidence="7">5-enolpyruvylshikimate-3-phosphate synthase</fullName>
        <shortName evidence="7">EPSP synthase</shortName>
        <shortName evidence="7">EPSPS</shortName>
    </alternativeName>
</protein>
<dbReference type="InterPro" id="IPR013792">
    <property type="entry name" value="RNA3'P_cycl/enolpyr_Trfase_a/b"/>
</dbReference>
<dbReference type="HAMAP" id="MF_00210">
    <property type="entry name" value="EPSP_synth"/>
    <property type="match status" value="1"/>
</dbReference>
<dbReference type="PANTHER" id="PTHR21090">
    <property type="entry name" value="AROM/DEHYDROQUINATE SYNTHASE"/>
    <property type="match status" value="1"/>
</dbReference>
<dbReference type="PANTHER" id="PTHR21090:SF5">
    <property type="entry name" value="PENTAFUNCTIONAL AROM POLYPEPTIDE"/>
    <property type="match status" value="1"/>
</dbReference>
<dbReference type="GO" id="GO:0008652">
    <property type="term" value="P:amino acid biosynthetic process"/>
    <property type="evidence" value="ECO:0007669"/>
    <property type="project" value="UniProtKB-KW"/>
</dbReference>
<feature type="binding site" evidence="7">
    <location>
        <position position="161"/>
    </location>
    <ligand>
        <name>phosphoenolpyruvate</name>
        <dbReference type="ChEBI" id="CHEBI:58702"/>
    </ligand>
</feature>
<gene>
    <name evidence="7" type="primary">aroA</name>
    <name evidence="9" type="ORF">SAMN05216323_100168</name>
</gene>
<feature type="binding site" evidence="7">
    <location>
        <position position="25"/>
    </location>
    <ligand>
        <name>3-phosphoshikimate</name>
        <dbReference type="ChEBI" id="CHEBI:145989"/>
    </ligand>
</feature>
<proteinExistence type="inferred from homology"/>
<dbReference type="Gene3D" id="3.65.10.10">
    <property type="entry name" value="Enolpyruvate transferase domain"/>
    <property type="match status" value="2"/>
</dbReference>
<feature type="domain" description="Enolpyruvate transferase" evidence="8">
    <location>
        <begin position="7"/>
        <end position="407"/>
    </location>
</feature>
<dbReference type="GO" id="GO:0009073">
    <property type="term" value="P:aromatic amino acid family biosynthetic process"/>
    <property type="evidence" value="ECO:0007669"/>
    <property type="project" value="UniProtKB-KW"/>
</dbReference>
<dbReference type="OrthoDB" id="9809920at2"/>
<comment type="similarity">
    <text evidence="2 7">Belongs to the EPSP synthase family.</text>
</comment>
<sequence>MKKEVRPSAIKGTITAPASKSMVQRAIAAALLSHGKSIITNPGNSNDCVAAISIARALGATVTVLPNSLEIIGTSGITNNHLHCGESGLSIRMFTPIAASFSEEISLMGEGSLTIRPMATMESPLQQLGAYCKTTHGLIPIVVKGPLHGGKAALDGSLGSQILTGLLMAAPRAKEDVTLQVKNLQSKPYIDLTLEVMKAFGVSADNYNYEEFFIKANQKYQPTNFNVEGDWSGAAFLLVAGAIAGRIRVENITTSSRQADKAIMQAIMQAGAIVNEKSNAIEVCHAPLSSFSFDATDCPDLFPPLVTLAAACGGVSSIRGVGRLEHKESNRSLALQAEYKKMGINIEVDGDTMLVTGGPISAATIDSHNDHRIAMATAISGLTANGTVFIEGAECVAKSYPAFFDDLNTICKLPI</sequence>